<dbReference type="PANTHER" id="PTHR13618">
    <property type="entry name" value="LEUCINE ZIPPER CONTAINING TRANSCRIPTION FACTOR LZF1"/>
    <property type="match status" value="1"/>
</dbReference>
<accession>A0A3B0KG16</accession>
<reference evidence="9" key="1">
    <citation type="submission" date="2018-01" db="EMBL/GenBank/DDBJ databases">
        <authorList>
            <person name="Alioto T."/>
            <person name="Alioto T."/>
        </authorList>
    </citation>
    <scope>NUCLEOTIDE SEQUENCE [LARGE SCALE GENOMIC DNA]</scope>
</reference>
<evidence type="ECO:0000259" key="7">
    <source>
        <dbReference type="PROSITE" id="PS50222"/>
    </source>
</evidence>
<evidence type="ECO:0000256" key="1">
    <source>
        <dbReference type="ARBA" id="ARBA00005535"/>
    </source>
</evidence>
<dbReference type="FunFam" id="1.10.238.10:FF:000103">
    <property type="entry name" value="Troponin C Ib"/>
    <property type="match status" value="1"/>
</dbReference>
<evidence type="ECO:0000256" key="3">
    <source>
        <dbReference type="ARBA" id="ARBA00022737"/>
    </source>
</evidence>
<evidence type="ECO:0000313" key="9">
    <source>
        <dbReference type="Proteomes" id="UP000268350"/>
    </source>
</evidence>
<keyword evidence="2" id="KW-0479">Metal-binding</keyword>
<dbReference type="FunFam" id="1.10.238.10:FF:000177">
    <property type="entry name" value="Troponin C Ia"/>
    <property type="match status" value="1"/>
</dbReference>
<dbReference type="InterPro" id="IPR028241">
    <property type="entry name" value="RAVE2/Rogdi"/>
</dbReference>
<dbReference type="GO" id="GO:0005509">
    <property type="term" value="F:calcium ion binding"/>
    <property type="evidence" value="ECO:0007669"/>
    <property type="project" value="InterPro"/>
</dbReference>
<proteinExistence type="inferred from homology"/>
<dbReference type="PROSITE" id="PS00018">
    <property type="entry name" value="EF_HAND_1"/>
    <property type="match status" value="2"/>
</dbReference>
<keyword evidence="9" id="KW-1185">Reference proteome</keyword>
<feature type="domain" description="EF-hand" evidence="7">
    <location>
        <begin position="88"/>
        <end position="123"/>
    </location>
</feature>
<dbReference type="OrthoDB" id="66510at2759"/>
<comment type="similarity">
    <text evidence="6">Belongs to the troponin C family.</text>
</comment>
<evidence type="ECO:0000256" key="4">
    <source>
        <dbReference type="ARBA" id="ARBA00022837"/>
    </source>
</evidence>
<feature type="domain" description="EF-hand" evidence="7">
    <location>
        <begin position="124"/>
        <end position="159"/>
    </location>
</feature>
<comment type="similarity">
    <text evidence="1">Belongs to the rogdi family.</text>
</comment>
<dbReference type="PROSITE" id="PS50222">
    <property type="entry name" value="EF_HAND_2"/>
    <property type="match status" value="4"/>
</dbReference>
<keyword evidence="4" id="KW-0106">Calcium</keyword>
<evidence type="ECO:0000256" key="2">
    <source>
        <dbReference type="ARBA" id="ARBA00022723"/>
    </source>
</evidence>
<dbReference type="Gene3D" id="1.10.238.10">
    <property type="entry name" value="EF-hand"/>
    <property type="match status" value="2"/>
</dbReference>
<dbReference type="PANTHER" id="PTHR13618:SF1">
    <property type="entry name" value="PROTEIN ROGDI HOMOLOG"/>
    <property type="match status" value="1"/>
</dbReference>
<dbReference type="STRING" id="7266.A0A3B0KG16"/>
<dbReference type="CDD" id="cd00051">
    <property type="entry name" value="EFh"/>
    <property type="match status" value="1"/>
</dbReference>
<evidence type="ECO:0000256" key="6">
    <source>
        <dbReference type="ARBA" id="ARBA00038202"/>
    </source>
</evidence>
<evidence type="ECO:0000313" key="8">
    <source>
        <dbReference type="EMBL" id="SPP85269.1"/>
    </source>
</evidence>
<dbReference type="InterPro" id="IPR011992">
    <property type="entry name" value="EF-hand-dom_pair"/>
</dbReference>
<name>A0A3B0KG16_DROGU</name>
<dbReference type="GO" id="GO:0043291">
    <property type="term" value="C:RAVE complex"/>
    <property type="evidence" value="ECO:0007669"/>
    <property type="project" value="TreeGrafter"/>
</dbReference>
<dbReference type="Pfam" id="PF10259">
    <property type="entry name" value="Rogdi_lz"/>
    <property type="match status" value="1"/>
</dbReference>
<feature type="domain" description="EF-hand" evidence="7">
    <location>
        <begin position="48"/>
        <end position="83"/>
    </location>
</feature>
<sequence>MSSVVDEDLTPEQIAVLQKAFNSFDHQKSGSIPTEMVADILRLMGQPFDKKILEELIEEVDEDKSGRLEFGEFVQLAAKFIVEEDAEAMQKELREAFRLYDKQGNGFIPTTCLKEILKELDDQLTDQELNMMIEEIDSDGSGTVDFDEFMEMMTGDPTTNWSFQPLHRQRSGSGYHQHVLNTVPETALLTTPPPIRKPLTIQIAGVAENKRRYIPARKKPKSAMKMLVDTEREEALNLQIEFEWVLRQEVHAILKQLRAILVECAHRFPVPLYENEGKKTEKFILTVSPDQLKAVLTLTGDAITQADISFKLCKAPSQTQRTSITQDSPWKLQQVQDAANHLQTAINHIDDVDDSYHFKTSDEVLHVIGNILDALQRGRTSLLVPKKKPIDELIKGRNMKSLVPNLPEDLAVSFYLQSHKLIIAVYQLLNNQGTMRFDSRQAEASVQWLNDVLLLLMNGQKLCQQLKDKISVFSVYKDFTVGSRSPSALSY</sequence>
<dbReference type="Proteomes" id="UP000268350">
    <property type="component" value="Unassembled WGS sequence"/>
</dbReference>
<gene>
    <name evidence="8" type="ORF">DGUA_6G015177</name>
</gene>
<dbReference type="SMART" id="SM00054">
    <property type="entry name" value="EFh"/>
    <property type="match status" value="4"/>
</dbReference>
<protein>
    <submittedName>
        <fullName evidence="8">Blast:Protein rogdi</fullName>
    </submittedName>
</protein>
<feature type="domain" description="EF-hand" evidence="7">
    <location>
        <begin position="12"/>
        <end position="47"/>
    </location>
</feature>
<keyword evidence="5" id="KW-0514">Muscle protein</keyword>
<evidence type="ECO:0000256" key="5">
    <source>
        <dbReference type="ARBA" id="ARBA00023179"/>
    </source>
</evidence>
<dbReference type="SUPFAM" id="SSF47473">
    <property type="entry name" value="EF-hand"/>
    <property type="match status" value="1"/>
</dbReference>
<dbReference type="EMBL" id="OUUW01000009">
    <property type="protein sequence ID" value="SPP85269.1"/>
    <property type="molecule type" value="Genomic_DNA"/>
</dbReference>
<dbReference type="InterPro" id="IPR002048">
    <property type="entry name" value="EF_hand_dom"/>
</dbReference>
<keyword evidence="3" id="KW-0677">Repeat</keyword>
<dbReference type="InterPro" id="IPR018247">
    <property type="entry name" value="EF_Hand_1_Ca_BS"/>
</dbReference>
<dbReference type="Pfam" id="PF13499">
    <property type="entry name" value="EF-hand_7"/>
    <property type="match status" value="2"/>
</dbReference>
<organism evidence="8 9">
    <name type="scientific">Drosophila guanche</name>
    <name type="common">Fruit fly</name>
    <dbReference type="NCBI Taxonomy" id="7266"/>
    <lineage>
        <taxon>Eukaryota</taxon>
        <taxon>Metazoa</taxon>
        <taxon>Ecdysozoa</taxon>
        <taxon>Arthropoda</taxon>
        <taxon>Hexapoda</taxon>
        <taxon>Insecta</taxon>
        <taxon>Pterygota</taxon>
        <taxon>Neoptera</taxon>
        <taxon>Endopterygota</taxon>
        <taxon>Diptera</taxon>
        <taxon>Brachycera</taxon>
        <taxon>Muscomorpha</taxon>
        <taxon>Ephydroidea</taxon>
        <taxon>Drosophilidae</taxon>
        <taxon>Drosophila</taxon>
        <taxon>Sophophora</taxon>
    </lineage>
</organism>
<dbReference type="AlphaFoldDB" id="A0A3B0KG16"/>